<keyword evidence="2" id="KW-0808">Transferase</keyword>
<dbReference type="GO" id="GO:0005506">
    <property type="term" value="F:iron ion binding"/>
    <property type="evidence" value="ECO:0007669"/>
    <property type="project" value="InterPro"/>
</dbReference>
<protein>
    <submittedName>
        <fullName evidence="7">Cytochrome P450 monooxygenase, putative</fullName>
    </submittedName>
</protein>
<dbReference type="AlphaFoldDB" id="D4DCN0"/>
<keyword evidence="3" id="KW-0949">S-adenosyl-L-methionine</keyword>
<dbReference type="SUPFAM" id="SSF48264">
    <property type="entry name" value="Cytochrome P450"/>
    <property type="match status" value="1"/>
</dbReference>
<dbReference type="InterPro" id="IPR016461">
    <property type="entry name" value="COMT-like"/>
</dbReference>
<evidence type="ECO:0000313" key="8">
    <source>
        <dbReference type="Proteomes" id="UP000008383"/>
    </source>
</evidence>
<dbReference type="GeneID" id="9576667"/>
<keyword evidence="1" id="KW-0489">Methyltransferase</keyword>
<evidence type="ECO:0000256" key="2">
    <source>
        <dbReference type="ARBA" id="ARBA00022679"/>
    </source>
</evidence>
<organism evidence="7 8">
    <name type="scientific">Trichophyton verrucosum (strain HKI 0517)</name>
    <dbReference type="NCBI Taxonomy" id="663202"/>
    <lineage>
        <taxon>Eukaryota</taxon>
        <taxon>Fungi</taxon>
        <taxon>Dikarya</taxon>
        <taxon>Ascomycota</taxon>
        <taxon>Pezizomycotina</taxon>
        <taxon>Eurotiomycetes</taxon>
        <taxon>Eurotiomycetidae</taxon>
        <taxon>Onygenales</taxon>
        <taxon>Arthrodermataceae</taxon>
        <taxon>Trichophyton</taxon>
    </lineage>
</organism>
<keyword evidence="5" id="KW-1133">Transmembrane helix</keyword>
<dbReference type="PANTHER" id="PTHR43712:SF5">
    <property type="entry name" value="O-METHYLTRANSFERASE ASQN-RELATED"/>
    <property type="match status" value="1"/>
</dbReference>
<dbReference type="Gene3D" id="3.40.50.150">
    <property type="entry name" value="Vaccinia Virus protein VP39"/>
    <property type="match status" value="1"/>
</dbReference>
<accession>D4DCN0</accession>
<dbReference type="InterPro" id="IPR036396">
    <property type="entry name" value="Cyt_P450_sf"/>
</dbReference>
<evidence type="ECO:0000256" key="5">
    <source>
        <dbReference type="SAM" id="Phobius"/>
    </source>
</evidence>
<keyword evidence="5" id="KW-0812">Transmembrane</keyword>
<dbReference type="Proteomes" id="UP000008383">
    <property type="component" value="Unassembled WGS sequence"/>
</dbReference>
<dbReference type="GO" id="GO:0004497">
    <property type="term" value="F:monooxygenase activity"/>
    <property type="evidence" value="ECO:0007669"/>
    <property type="project" value="UniProtKB-KW"/>
</dbReference>
<dbReference type="PROSITE" id="PS51683">
    <property type="entry name" value="SAM_OMT_II"/>
    <property type="match status" value="1"/>
</dbReference>
<dbReference type="SUPFAM" id="SSF53335">
    <property type="entry name" value="S-adenosyl-L-methionine-dependent methyltransferases"/>
    <property type="match status" value="1"/>
</dbReference>
<dbReference type="InterPro" id="IPR029063">
    <property type="entry name" value="SAM-dependent_MTases_sf"/>
</dbReference>
<dbReference type="GO" id="GO:0032259">
    <property type="term" value="P:methylation"/>
    <property type="evidence" value="ECO:0007669"/>
    <property type="project" value="UniProtKB-KW"/>
</dbReference>
<dbReference type="Gene3D" id="1.10.630.10">
    <property type="entry name" value="Cytochrome P450"/>
    <property type="match status" value="1"/>
</dbReference>
<name>D4DCN0_TRIVH</name>
<evidence type="ECO:0000256" key="4">
    <source>
        <dbReference type="ARBA" id="ARBA00038277"/>
    </source>
</evidence>
<keyword evidence="7" id="KW-0503">Monooxygenase</keyword>
<dbReference type="RefSeq" id="XP_003021020.1">
    <property type="nucleotide sequence ID" value="XM_003020974.1"/>
</dbReference>
<comment type="caution">
    <text evidence="7">The sequence shown here is derived from an EMBL/GenBank/DDBJ whole genome shotgun (WGS) entry which is preliminary data.</text>
</comment>
<evidence type="ECO:0000313" key="7">
    <source>
        <dbReference type="EMBL" id="EFE40402.1"/>
    </source>
</evidence>
<dbReference type="GO" id="GO:0008171">
    <property type="term" value="F:O-methyltransferase activity"/>
    <property type="evidence" value="ECO:0007669"/>
    <property type="project" value="InterPro"/>
</dbReference>
<feature type="domain" description="O-methyltransferase C-terminal" evidence="6">
    <location>
        <begin position="22"/>
        <end position="177"/>
    </location>
</feature>
<dbReference type="GO" id="GO:0020037">
    <property type="term" value="F:heme binding"/>
    <property type="evidence" value="ECO:0007669"/>
    <property type="project" value="InterPro"/>
</dbReference>
<evidence type="ECO:0000256" key="3">
    <source>
        <dbReference type="ARBA" id="ARBA00022691"/>
    </source>
</evidence>
<dbReference type="EMBL" id="ACYE01000248">
    <property type="protein sequence ID" value="EFE40402.1"/>
    <property type="molecule type" value="Genomic_DNA"/>
</dbReference>
<dbReference type="GO" id="GO:0016705">
    <property type="term" value="F:oxidoreductase activity, acting on paired donors, with incorporation or reduction of molecular oxygen"/>
    <property type="evidence" value="ECO:0007669"/>
    <property type="project" value="InterPro"/>
</dbReference>
<dbReference type="HOGENOM" id="CLU_560421_0_0_1"/>
<evidence type="ECO:0000259" key="6">
    <source>
        <dbReference type="Pfam" id="PF00891"/>
    </source>
</evidence>
<proteinExistence type="inferred from homology"/>
<evidence type="ECO:0000256" key="1">
    <source>
        <dbReference type="ARBA" id="ARBA00022603"/>
    </source>
</evidence>
<dbReference type="KEGG" id="tve:TRV_04885"/>
<sequence>MAGHYDGPLDMPIELIYPFDGLPDGSTIVDIGGGNGQNAIRLVKSYPQLAAIVQDHVSVISNAENMVKESYREEIASRTTWEAHDYYAQQPQKGADIYLLSHVLMDNSDEKCVKMIQEVAKVMDPAKSKLLIHDFVDLPRTVGEGARLIEMLDLHLIASLNTHSRTELEFDSIIERAAGDLGLARVKTWPGRGSAVLELRLQSTDDVTSLRSMTGPNISNSLTAAISGTALPLIDKQAIVNYLGALAAGVIVLFLSLIAVHHLFTKLHAYIILRHIPGPPLAHLSSWLHRRAILRYTPAQWYHDVIEKYVAKIAPNLIVTSSPEVWMHVTTKPGYPRSEWFFRAMRVDYQHDHLFSLTDTAEHDRRRKLLGPGFHGTECSYELCINERLEELLLLIRSKYLSSDSKVVPMDIAAKVQYFTHDVITAITFGKSFEMVQKDADTNGYIKSIKEGFLTANILVAFGLAKISQSSLIGPALTPVATEETGY</sequence>
<keyword evidence="5" id="KW-0472">Membrane</keyword>
<dbReference type="Pfam" id="PF00891">
    <property type="entry name" value="Methyltransf_2"/>
    <property type="match status" value="1"/>
</dbReference>
<feature type="transmembrane region" description="Helical" evidence="5">
    <location>
        <begin position="242"/>
        <end position="264"/>
    </location>
</feature>
<dbReference type="InterPro" id="IPR001128">
    <property type="entry name" value="Cyt_P450"/>
</dbReference>
<dbReference type="Pfam" id="PF00067">
    <property type="entry name" value="p450"/>
    <property type="match status" value="1"/>
</dbReference>
<reference evidence="8" key="1">
    <citation type="journal article" date="2011" name="Genome Biol.">
        <title>Comparative and functional genomics provide insights into the pathogenicity of dermatophytic fungi.</title>
        <authorList>
            <person name="Burmester A."/>
            <person name="Shelest E."/>
            <person name="Gloeckner G."/>
            <person name="Heddergott C."/>
            <person name="Schindler S."/>
            <person name="Staib P."/>
            <person name="Heidel A."/>
            <person name="Felder M."/>
            <person name="Petzold A."/>
            <person name="Szafranski K."/>
            <person name="Feuermann M."/>
            <person name="Pedruzzi I."/>
            <person name="Priebe S."/>
            <person name="Groth M."/>
            <person name="Winkler R."/>
            <person name="Li W."/>
            <person name="Kniemeyer O."/>
            <person name="Schroeckh V."/>
            <person name="Hertweck C."/>
            <person name="Hube B."/>
            <person name="White T.C."/>
            <person name="Platzer M."/>
            <person name="Guthke R."/>
            <person name="Heitman J."/>
            <person name="Woestemeyer J."/>
            <person name="Zipfel P.F."/>
            <person name="Monod M."/>
            <person name="Brakhage A.A."/>
        </authorList>
    </citation>
    <scope>NUCLEOTIDE SEQUENCE [LARGE SCALE GENOMIC DNA]</scope>
    <source>
        <strain evidence="8">HKI 0517</strain>
    </source>
</reference>
<comment type="similarity">
    <text evidence="4">Belongs to the class I-like SAM-binding methyltransferase superfamily. Cation-independent O-methyltransferase family.</text>
</comment>
<dbReference type="InterPro" id="IPR001077">
    <property type="entry name" value="COMT_C"/>
</dbReference>
<dbReference type="PANTHER" id="PTHR43712">
    <property type="entry name" value="PUTATIVE (AFU_ORTHOLOGUE AFUA_4G14580)-RELATED"/>
    <property type="match status" value="1"/>
</dbReference>
<keyword evidence="7" id="KW-0560">Oxidoreductase</keyword>
<gene>
    <name evidence="7" type="ORF">TRV_04885</name>
</gene>
<keyword evidence="8" id="KW-1185">Reference proteome</keyword>